<protein>
    <submittedName>
        <fullName evidence="1">PA14 domain-containing protein</fullName>
    </submittedName>
</protein>
<proteinExistence type="predicted"/>
<keyword evidence="2" id="KW-1185">Reference proteome</keyword>
<comment type="caution">
    <text evidence="1">The sequence shown here is derived from an EMBL/GenBank/DDBJ whole genome shotgun (WGS) entry which is preliminary data.</text>
</comment>
<reference evidence="1" key="1">
    <citation type="submission" date="2024-12" db="EMBL/GenBank/DDBJ databases">
        <authorList>
            <person name="Wu N."/>
        </authorList>
    </citation>
    <scope>NUCLEOTIDE SEQUENCE</scope>
    <source>
        <strain evidence="1">P15</strain>
    </source>
</reference>
<evidence type="ECO:0000313" key="1">
    <source>
        <dbReference type="EMBL" id="MFM9331610.1"/>
    </source>
</evidence>
<gene>
    <name evidence="1" type="ORF">ACI1P1_25250</name>
</gene>
<dbReference type="EMBL" id="JBJURJ010000020">
    <property type="protein sequence ID" value="MFM9331610.1"/>
    <property type="molecule type" value="Genomic_DNA"/>
</dbReference>
<accession>A0ACC7P5B7</accession>
<name>A0ACC7P5B7_9BACL</name>
<dbReference type="Proteomes" id="UP001631969">
    <property type="component" value="Unassembled WGS sequence"/>
</dbReference>
<sequence>MRKDKKGRPGLSGILLFMMLFATVFPATGVFAATLNVTAYGANGSDGNDDAAAINSTILAAAAGDTVYLPTGTYYVSTSIILKSGVKLEGQSRDTTVIKFNGTSDAPIINLTGKSDVEITGLTLDGNGSPYVTRGIVGEPAAGANIHHNRIRGLAQTTGFGPFGILFSGSDDVEITDNDFQNIGVNSVWGGAIRVGWGSDHPQILRNTIANTGRGGIFLNDGLTGAVIRENTITGSGVHSHGLSIELHTGVNESVIEDNVVDHWISVVISDYNAIRRNTVRATDGTYKSYGLEISSGNSVVTDNWVDGGQHLGISSSPARDYTYYGYNRFEDMIQWGMQFQGVSSTVLNNHQYFYKNQFLNTDKDNTLAVYGGHAGYGVRLHGYSTNITFDSNVISGNERYGINITDTLPGIDKISFINNTITNNGLETIDYYPPSAGHLEWSGNTVSGNGTDIQLTSRGFGNQKPTANFAGPVSIQLGQTASFTNTSTDADGTVSHYLWDFGEGIPATAVNPTHLYQKPGTYRVTLMATDNEGRSSIKEQLIQVYEGAPDTQAPSAPSGLASPWKTDTAVGLVWNPSTDNFAVAGYDIYANGSQIGFTGGAVTSYTAAGLLPETVYNFSVKARDAAHNVSAASNTLTVTTNEPPGGGTGSIIREYWSNVSGTVMSSIPVHTAPTGTQTLTSLEGPSNWGDNYGARIRGYITPDITGAYTFRIASDDKSELWLSSSNNPAGKVLIASVGDWTNPREWNKYPSQQSSPVTLTGGQAYYVEVLHKEGHSGDHVAVGWTGPGIESIAVVSGGYLTPYGGGSGNPDPADTQPPTAPANLTAPSKTSVSVSLSWTASTDNVGVTGYNIYKGGVLEGSTAGTAYTATGLSANTAYSFTVKAKDAANNESAASNTLSVTTAVYGGPGGGGTGTIVREYWTGVGGETIAEVPLGTPPTGTSILTSLEGPSNFGNSYATRIRGYITPAVSGDYTFYIASDNAGELWLSPDSNPANKSRIAYVSTWSGYRDWTGNATQKSVTLSLTAGQAYYVEVLHKEKSSSDHLSVGWTGPGISAITVIDGSYLSPYPTEGGGNE</sequence>
<organism evidence="1 2">
    <name type="scientific">Paenibacillus mesotrionivorans</name>
    <dbReference type="NCBI Taxonomy" id="3160968"/>
    <lineage>
        <taxon>Bacteria</taxon>
        <taxon>Bacillati</taxon>
        <taxon>Bacillota</taxon>
        <taxon>Bacilli</taxon>
        <taxon>Bacillales</taxon>
        <taxon>Paenibacillaceae</taxon>
        <taxon>Paenibacillus</taxon>
    </lineage>
</organism>
<evidence type="ECO:0000313" key="2">
    <source>
        <dbReference type="Proteomes" id="UP001631969"/>
    </source>
</evidence>